<organism evidence="1 2">
    <name type="scientific">Elaeophora elaphi</name>
    <dbReference type="NCBI Taxonomy" id="1147741"/>
    <lineage>
        <taxon>Eukaryota</taxon>
        <taxon>Metazoa</taxon>
        <taxon>Ecdysozoa</taxon>
        <taxon>Nematoda</taxon>
        <taxon>Chromadorea</taxon>
        <taxon>Rhabditida</taxon>
        <taxon>Spirurina</taxon>
        <taxon>Spiruromorpha</taxon>
        <taxon>Filarioidea</taxon>
        <taxon>Onchocercidae</taxon>
        <taxon>Elaeophora</taxon>
    </lineage>
</organism>
<dbReference type="SUPFAM" id="SSF52058">
    <property type="entry name" value="L domain-like"/>
    <property type="match status" value="1"/>
</dbReference>
<dbReference type="WBParaSite" id="EEL_0000860201-mRNA-1">
    <property type="protein sequence ID" value="EEL_0000860201-mRNA-1"/>
    <property type="gene ID" value="EEL_0000860201"/>
</dbReference>
<dbReference type="STRING" id="1147741.A0A0R3S1Q1"/>
<dbReference type="Proteomes" id="UP000050640">
    <property type="component" value="Unplaced"/>
</dbReference>
<name>A0A0R3S1Q1_9BILA</name>
<sequence>MIDLSYNQLHVIKSTNFGSMIRFIELDGCPWRCDCHLRDFVAFQRKTLSAKSSRCYEPLQIRGINWDDLSLEHLETVSAAEHIATIPCHANGITNIALKSQLVANLLKKSGQAYK</sequence>
<accession>A0A0R3S1Q1</accession>
<protein>
    <submittedName>
        <fullName evidence="2">Leucine-rich repeat domain-containing protein</fullName>
    </submittedName>
</protein>
<evidence type="ECO:0000313" key="1">
    <source>
        <dbReference type="Proteomes" id="UP000050640"/>
    </source>
</evidence>
<dbReference type="AlphaFoldDB" id="A0A0R3S1Q1"/>
<dbReference type="InterPro" id="IPR032675">
    <property type="entry name" value="LRR_dom_sf"/>
</dbReference>
<evidence type="ECO:0000313" key="2">
    <source>
        <dbReference type="WBParaSite" id="EEL_0000860201-mRNA-1"/>
    </source>
</evidence>
<reference evidence="2" key="1">
    <citation type="submission" date="2017-02" db="UniProtKB">
        <authorList>
            <consortium name="WormBaseParasite"/>
        </authorList>
    </citation>
    <scope>IDENTIFICATION</scope>
</reference>
<proteinExistence type="predicted"/>
<dbReference type="Gene3D" id="3.80.10.10">
    <property type="entry name" value="Ribonuclease Inhibitor"/>
    <property type="match status" value="1"/>
</dbReference>
<keyword evidence="1" id="KW-1185">Reference proteome</keyword>